<gene>
    <name evidence="2" type="ORF">AYR47_22390</name>
</gene>
<dbReference type="EMBL" id="CP014546">
    <property type="protein sequence ID" value="AMN80884.1"/>
    <property type="molecule type" value="Genomic_DNA"/>
</dbReference>
<proteinExistence type="predicted"/>
<dbReference type="Pfam" id="PF21941">
    <property type="entry name" value="SMEK_N"/>
    <property type="match status" value="1"/>
</dbReference>
<evidence type="ECO:0000313" key="3">
    <source>
        <dbReference type="Proteomes" id="UP000070516"/>
    </source>
</evidence>
<dbReference type="AlphaFoldDB" id="A0A127I200"/>
<dbReference type="InterPro" id="IPR047740">
    <property type="entry name" value="SMEK_dom"/>
</dbReference>
<accession>A0A127I200</accession>
<sequence>MLAREQLLKRIAEHLSRLSVQTELLGKIHFFDLNIAAEHFYASLLNQVYGCDLVNLNHAQMNAAAIDLADQSRSLAVQVTSQRSAQKIKKTLDKFAKHGLGTSYTTLKIVIIGKRTGTYSTVSVPTGVAFDGKADVIDNVSLIKDVSLKSVRELQCILDLMESELNYSQAAASIMDKTDKDALLCLRNLMDRSAFQDPWDLEVSYPKFRSTITDLIETINTGRSEGVLITKPRFVYEDHALAEHLNALCTQLRALRQLFQLHVKSGEIDLNANACKFHIPESGAAFDAQRNAIIAGFNAITAPYGLKPLPNIS</sequence>
<evidence type="ECO:0000259" key="1">
    <source>
        <dbReference type="Pfam" id="PF21941"/>
    </source>
</evidence>
<feature type="domain" description="SMEK" evidence="1">
    <location>
        <begin position="10"/>
        <end position="146"/>
    </location>
</feature>
<organism evidence="2 3">
    <name type="scientific">Pseudomonas azotoformans</name>
    <dbReference type="NCBI Taxonomy" id="47878"/>
    <lineage>
        <taxon>Bacteria</taxon>
        <taxon>Pseudomonadati</taxon>
        <taxon>Pseudomonadota</taxon>
        <taxon>Gammaproteobacteria</taxon>
        <taxon>Pseudomonadales</taxon>
        <taxon>Pseudomonadaceae</taxon>
        <taxon>Pseudomonas</taxon>
    </lineage>
</organism>
<dbReference type="KEGG" id="pazo:AYR47_22390"/>
<dbReference type="NCBIfam" id="NF033859">
    <property type="entry name" value="SMEK_N"/>
    <property type="match status" value="1"/>
</dbReference>
<reference evidence="2 3" key="1">
    <citation type="submission" date="2016-02" db="EMBL/GenBank/DDBJ databases">
        <title>Complete genome sequence of Pseudomonas azotoformans S4.</title>
        <authorList>
            <person name="Fang Y."/>
            <person name="Wu L."/>
            <person name="Feng G."/>
        </authorList>
    </citation>
    <scope>NUCLEOTIDE SEQUENCE [LARGE SCALE GENOMIC DNA]</scope>
    <source>
        <strain evidence="2 3">S4</strain>
    </source>
</reference>
<evidence type="ECO:0000313" key="2">
    <source>
        <dbReference type="EMBL" id="AMN80884.1"/>
    </source>
</evidence>
<dbReference type="RefSeq" id="WP_061436928.1">
    <property type="nucleotide sequence ID" value="NZ_CP014546.1"/>
</dbReference>
<name>A0A127I200_PSEAZ</name>
<dbReference type="Proteomes" id="UP000070516">
    <property type="component" value="Chromosome"/>
</dbReference>
<protein>
    <recommendedName>
        <fullName evidence="1">SMEK domain-containing protein</fullName>
    </recommendedName>
</protein>